<dbReference type="PANTHER" id="PTHR31672">
    <property type="entry name" value="BNACNNG10540D PROTEIN"/>
    <property type="match status" value="1"/>
</dbReference>
<proteinExistence type="predicted"/>
<dbReference type="Pfam" id="PF07734">
    <property type="entry name" value="FBA_1"/>
    <property type="match status" value="1"/>
</dbReference>
<dbReference type="SUPFAM" id="SSF81383">
    <property type="entry name" value="F-box domain"/>
    <property type="match status" value="1"/>
</dbReference>
<dbReference type="OrthoDB" id="1108440at2759"/>
<reference evidence="3" key="1">
    <citation type="submission" date="2020-01" db="EMBL/GenBank/DDBJ databases">
        <authorList>
            <person name="Mishra B."/>
        </authorList>
    </citation>
    <scope>NUCLEOTIDE SEQUENCE [LARGE SCALE GENOMIC DNA]</scope>
</reference>
<organism evidence="3 4">
    <name type="scientific">Microthlaspi erraticum</name>
    <dbReference type="NCBI Taxonomy" id="1685480"/>
    <lineage>
        <taxon>Eukaryota</taxon>
        <taxon>Viridiplantae</taxon>
        <taxon>Streptophyta</taxon>
        <taxon>Embryophyta</taxon>
        <taxon>Tracheophyta</taxon>
        <taxon>Spermatophyta</taxon>
        <taxon>Magnoliopsida</taxon>
        <taxon>eudicotyledons</taxon>
        <taxon>Gunneridae</taxon>
        <taxon>Pentapetalae</taxon>
        <taxon>rosids</taxon>
        <taxon>malvids</taxon>
        <taxon>Brassicales</taxon>
        <taxon>Brassicaceae</taxon>
        <taxon>Coluteocarpeae</taxon>
        <taxon>Microthlaspi</taxon>
    </lineage>
</organism>
<evidence type="ECO:0000313" key="3">
    <source>
        <dbReference type="EMBL" id="CAA7052709.1"/>
    </source>
</evidence>
<dbReference type="InterPro" id="IPR017451">
    <property type="entry name" value="F-box-assoc_interact_dom"/>
</dbReference>
<dbReference type="Pfam" id="PF00646">
    <property type="entry name" value="F-box"/>
    <property type="match status" value="1"/>
</dbReference>
<dbReference type="InterPro" id="IPR006527">
    <property type="entry name" value="F-box-assoc_dom_typ1"/>
</dbReference>
<dbReference type="InterPro" id="IPR001810">
    <property type="entry name" value="F-box_dom"/>
</dbReference>
<sequence length="381" mass="44196">MVSNILLPWELESEILVRVPATYLKHWRFLCKRWYALFKDPKFTKKNSSLVKAETRMVLKRDQSIYSFSFNISGIHNRYDQFIEFTGKLRNLKSLEDVRIHEISYCEGLVLCTTKDNRLIVWNPCTCQTSKWIIPTTRYTSMLSKNFLGYDNNNSESCVSYKILSKNTTVSKYEMYDFNSDTWRLLDVGTDHDKWCVQSSGVFFKGNTYWLDYDNEDFNFILRFDFTTERFERLSLPFVSDDYDDNLALSVVGEEKLAVLCQLLDCEFGEMKIWVTNAVTDGSKDLSWSVLVDFGKLVKNNMTNVTSFLVDEENKKVMCCAADMDDEQRITIHVVGEGICKQVYREVTQGSANDCPLLVGYVPSLVHIPASQTNHGVKRKR</sequence>
<dbReference type="EMBL" id="CACVBM020001507">
    <property type="protein sequence ID" value="CAA7052709.1"/>
    <property type="molecule type" value="Genomic_DNA"/>
</dbReference>
<dbReference type="SUPFAM" id="SSF50965">
    <property type="entry name" value="Galactose oxidase, central domain"/>
    <property type="match status" value="1"/>
</dbReference>
<dbReference type="AlphaFoldDB" id="A0A6D2KI59"/>
<dbReference type="InterPro" id="IPR036047">
    <property type="entry name" value="F-box-like_dom_sf"/>
</dbReference>
<evidence type="ECO:0000259" key="1">
    <source>
        <dbReference type="Pfam" id="PF00646"/>
    </source>
</evidence>
<dbReference type="InterPro" id="IPR011043">
    <property type="entry name" value="Gal_Oxase/kelch_b-propeller"/>
</dbReference>
<dbReference type="Proteomes" id="UP000467841">
    <property type="component" value="Unassembled WGS sequence"/>
</dbReference>
<gene>
    <name evidence="3" type="ORF">MERR_LOCUS39944</name>
</gene>
<keyword evidence="4" id="KW-1185">Reference proteome</keyword>
<dbReference type="PANTHER" id="PTHR31672:SF13">
    <property type="entry name" value="F-BOX PROTEIN CPR30-LIKE"/>
    <property type="match status" value="1"/>
</dbReference>
<dbReference type="InterPro" id="IPR050796">
    <property type="entry name" value="SCF_F-box_component"/>
</dbReference>
<evidence type="ECO:0000259" key="2">
    <source>
        <dbReference type="Pfam" id="PF07734"/>
    </source>
</evidence>
<dbReference type="NCBIfam" id="TIGR01640">
    <property type="entry name" value="F_box_assoc_1"/>
    <property type="match status" value="1"/>
</dbReference>
<name>A0A6D2KI59_9BRAS</name>
<evidence type="ECO:0000313" key="4">
    <source>
        <dbReference type="Proteomes" id="UP000467841"/>
    </source>
</evidence>
<comment type="caution">
    <text evidence="3">The sequence shown here is derived from an EMBL/GenBank/DDBJ whole genome shotgun (WGS) entry which is preliminary data.</text>
</comment>
<feature type="domain" description="F-box" evidence="1">
    <location>
        <begin position="7"/>
        <end position="46"/>
    </location>
</feature>
<protein>
    <submittedName>
        <fullName evidence="3">Uncharacterized protein</fullName>
    </submittedName>
</protein>
<feature type="domain" description="F-box associated beta-propeller type 1" evidence="2">
    <location>
        <begin position="57"/>
        <end position="368"/>
    </location>
</feature>
<accession>A0A6D2KI59</accession>